<comment type="subcellular location">
    <subcellularLocation>
        <location evidence="1 7">Cell outer membrane</location>
        <topology evidence="1 7">Multi-pass membrane protein</topology>
    </subcellularLocation>
</comment>
<gene>
    <name evidence="10" type="ORF">QN243_21220</name>
</gene>
<evidence type="ECO:0000256" key="6">
    <source>
        <dbReference type="ARBA" id="ARBA00023237"/>
    </source>
</evidence>
<dbReference type="InterPro" id="IPR036942">
    <property type="entry name" value="Beta-barrel_TonB_sf"/>
</dbReference>
<comment type="similarity">
    <text evidence="7">Belongs to the TonB-dependent receptor family.</text>
</comment>
<dbReference type="InterPro" id="IPR013784">
    <property type="entry name" value="Carb-bd-like_fold"/>
</dbReference>
<feature type="signal peptide" evidence="8">
    <location>
        <begin position="1"/>
        <end position="32"/>
    </location>
</feature>
<dbReference type="Pfam" id="PF25183">
    <property type="entry name" value="OMP_b-brl_4"/>
    <property type="match status" value="2"/>
</dbReference>
<keyword evidence="8" id="KW-0732">Signal</keyword>
<dbReference type="SUPFAM" id="SSF56935">
    <property type="entry name" value="Porins"/>
    <property type="match status" value="1"/>
</dbReference>
<dbReference type="PANTHER" id="PTHR30069:SF46">
    <property type="entry name" value="OAR PROTEIN"/>
    <property type="match status" value="1"/>
</dbReference>
<dbReference type="Gene3D" id="2.40.170.20">
    <property type="entry name" value="TonB-dependent receptor, beta-barrel domain"/>
    <property type="match status" value="1"/>
</dbReference>
<evidence type="ECO:0000256" key="7">
    <source>
        <dbReference type="PROSITE-ProRule" id="PRU01360"/>
    </source>
</evidence>
<evidence type="ECO:0000256" key="8">
    <source>
        <dbReference type="SAM" id="SignalP"/>
    </source>
</evidence>
<organism evidence="10 11">
    <name type="scientific">Xanthomonas rydalmerensis</name>
    <dbReference type="NCBI Taxonomy" id="3046274"/>
    <lineage>
        <taxon>Bacteria</taxon>
        <taxon>Pseudomonadati</taxon>
        <taxon>Pseudomonadota</taxon>
        <taxon>Gammaproteobacteria</taxon>
        <taxon>Lysobacterales</taxon>
        <taxon>Lysobacteraceae</taxon>
        <taxon>Xanthomonas</taxon>
    </lineage>
</organism>
<keyword evidence="11" id="KW-1185">Reference proteome</keyword>
<evidence type="ECO:0000256" key="4">
    <source>
        <dbReference type="ARBA" id="ARBA00022692"/>
    </source>
</evidence>
<reference evidence="10 11" key="1">
    <citation type="submission" date="2023-05" db="EMBL/GenBank/DDBJ databases">
        <title>Xanthomonas rydalmerenesis sp. nov., a novel Xanthomonas species isolated from Fragaria x ananassa.</title>
        <authorList>
            <person name="McKnight D.J.E."/>
            <person name="Wong-Bajracharya J."/>
            <person name="Okoh E.B."/>
            <person name="Snijders F."/>
            <person name="Lidbetter F."/>
            <person name="Webster J."/>
            <person name="Djordjevic S.P."/>
            <person name="Bogema D.R."/>
            <person name="Chapman T.A."/>
        </authorList>
    </citation>
    <scope>NUCLEOTIDE SEQUENCE [LARGE SCALE GENOMIC DNA]</scope>
    <source>
        <strain evidence="10 11">DAR34883</strain>
    </source>
</reference>
<evidence type="ECO:0000256" key="3">
    <source>
        <dbReference type="ARBA" id="ARBA00022452"/>
    </source>
</evidence>
<evidence type="ECO:0000313" key="11">
    <source>
        <dbReference type="Proteomes" id="UP001302020"/>
    </source>
</evidence>
<dbReference type="Proteomes" id="UP001302020">
    <property type="component" value="Chromosome"/>
</dbReference>
<evidence type="ECO:0000256" key="1">
    <source>
        <dbReference type="ARBA" id="ARBA00004571"/>
    </source>
</evidence>
<evidence type="ECO:0000259" key="9">
    <source>
        <dbReference type="Pfam" id="PF25183"/>
    </source>
</evidence>
<evidence type="ECO:0000313" key="10">
    <source>
        <dbReference type="EMBL" id="WOS40870.1"/>
    </source>
</evidence>
<proteinExistence type="inferred from homology"/>
<feature type="domain" description="TonB-dependent transporter Oar-like beta-barrel" evidence="9">
    <location>
        <begin position="248"/>
        <end position="314"/>
    </location>
</feature>
<accession>A0ABZ0JM44</accession>
<keyword evidence="3 7" id="KW-1134">Transmembrane beta strand</keyword>
<keyword evidence="10" id="KW-0675">Receptor</keyword>
<keyword evidence="5 7" id="KW-0472">Membrane</keyword>
<dbReference type="InterPro" id="IPR057601">
    <property type="entry name" value="Oar-like_b-barrel"/>
</dbReference>
<evidence type="ECO:0000256" key="2">
    <source>
        <dbReference type="ARBA" id="ARBA00022448"/>
    </source>
</evidence>
<feature type="chain" id="PRO_5047510567" evidence="8">
    <location>
        <begin position="33"/>
        <end position="1009"/>
    </location>
</feature>
<keyword evidence="2 7" id="KW-0813">Transport</keyword>
<feature type="domain" description="TonB-dependent transporter Oar-like beta-barrel" evidence="9">
    <location>
        <begin position="330"/>
        <end position="882"/>
    </location>
</feature>
<dbReference type="PANTHER" id="PTHR30069">
    <property type="entry name" value="TONB-DEPENDENT OUTER MEMBRANE RECEPTOR"/>
    <property type="match status" value="1"/>
</dbReference>
<dbReference type="SUPFAM" id="SSF49452">
    <property type="entry name" value="Starch-binding domain-like"/>
    <property type="match status" value="1"/>
</dbReference>
<keyword evidence="4 7" id="KW-0812">Transmembrane</keyword>
<dbReference type="RefSeq" id="WP_184448872.1">
    <property type="nucleotide sequence ID" value="NZ_CP126170.1"/>
</dbReference>
<evidence type="ECO:0000256" key="5">
    <source>
        <dbReference type="ARBA" id="ARBA00023136"/>
    </source>
</evidence>
<dbReference type="EMBL" id="CP126172">
    <property type="protein sequence ID" value="WOS40870.1"/>
    <property type="molecule type" value="Genomic_DNA"/>
</dbReference>
<keyword evidence="6 7" id="KW-0998">Cell outer membrane</keyword>
<dbReference type="PROSITE" id="PS52016">
    <property type="entry name" value="TONB_DEPENDENT_REC_3"/>
    <property type="match status" value="1"/>
</dbReference>
<dbReference type="InterPro" id="IPR039426">
    <property type="entry name" value="TonB-dep_rcpt-like"/>
</dbReference>
<sequence>MKKPRSASNLPARSLLCCALATCLFATMPAMAQSSNATLRGQVAAAQAGTEVTVTNIATGSVRRAPVAANGSYTVVGLQPGTYKVEANGVTKTVTLQVASSSTVDLDAATPAAGGNATTLDTVTVSAPLLKDVKTSEVGNVVSLHQIEQLPQATRNFLEFADTVPGMVFQIDSQGHTTLRGGASNSSAGNLYIDGVSQKSYVAKGGIAGQNDSQGNPFPQLAIGEYKVITSNYKAEFGQVSGAAVTAATKSGTNEFHGEVFYRYTDQDLRDKSPAEEATGRKVDSQTKEYGFAIGGPILQDRMHFFFAYEGKDNVVPRTIYPDAKAAPYVGFLPANLSGQYGAANLPFTEDLYFGKIDFEPTDRDRFELSAQVRDETQTDNVGGQNATDHGLDKINKDKRVALRWAHSADAWYNELIVSREDGRNDPLPMSTGNGVIYNYLDYTDPNIGEYNFLSTGPAGGASVQKRQQEGWSLQNDLTFTSFQWHGDHTIKMGVNYKDIKLTAQDAASLNPQFSYSVDANGVASTPYRVDFYSPYATPGQSAIVSTKAKQYGIYLQDDWAVNDKLMLNIGVRWDYEDNPAYTDFVTSPAFVQALYSDDPANPGQPWANRLLPSGVNAADYISNGHNRKNFKDAWQPRLGFSYDFFGDQSAVLHGGAGRSYDRNLFEQMAYETSKAALSPVAVFFQNPATGQCYRSDRVCVPWDTKYLNGMDNLNAIAGVSGSGELFMFNNHLKTPYSDQYSIGISNQVGDWLTDVTVQRNLSYDGFAMSLINRYPNGAYFQNGSAPWGEPVPGYKNTIIGMNGLEQRTTQVLLSAEKPYTKESGWGLTLSYTHTNARQNRNIDEPFGFDKATIHDYPFVKSDAVAGHRFVASGSIDGPWGMTFGAKVVLATPEPINTIACYGKTDPDGATCQQVAAIPPGNGKFLVGGKIWGYRTVDFQASKDFTVYKDFKLSARVNLLNAFNFKNYNTYVYNDFGSNGRYDPNISINKTGDIMYVPRTVTFEIGAKF</sequence>
<protein>
    <submittedName>
        <fullName evidence="10">TonB-dependent receptor</fullName>
    </submittedName>
</protein>
<name>A0ABZ0JM44_9XANT</name>